<accession>A0A9I9CH50</accession>
<proteinExistence type="predicted"/>
<evidence type="ECO:0000313" key="1">
    <source>
        <dbReference type="EnsemblPlants" id="MELO3C003449.2.1"/>
    </source>
</evidence>
<dbReference type="AlphaFoldDB" id="A0A9I9CH50"/>
<dbReference type="EnsemblPlants" id="MELO3C003449.2.1">
    <property type="protein sequence ID" value="MELO3C003449.2.1"/>
    <property type="gene ID" value="MELO3C003449.2"/>
</dbReference>
<organism evidence="1">
    <name type="scientific">Cucumis melo</name>
    <name type="common">Muskmelon</name>
    <dbReference type="NCBI Taxonomy" id="3656"/>
    <lineage>
        <taxon>Eukaryota</taxon>
        <taxon>Viridiplantae</taxon>
        <taxon>Streptophyta</taxon>
        <taxon>Embryophyta</taxon>
        <taxon>Tracheophyta</taxon>
        <taxon>Spermatophyta</taxon>
        <taxon>Magnoliopsida</taxon>
        <taxon>eudicotyledons</taxon>
        <taxon>Gunneridae</taxon>
        <taxon>Pentapetalae</taxon>
        <taxon>rosids</taxon>
        <taxon>fabids</taxon>
        <taxon>Cucurbitales</taxon>
        <taxon>Cucurbitaceae</taxon>
        <taxon>Benincaseae</taxon>
        <taxon>Cucumis</taxon>
    </lineage>
</organism>
<dbReference type="Gramene" id="MELO3C003449.2.1">
    <property type="protein sequence ID" value="MELO3C003449.2.1"/>
    <property type="gene ID" value="MELO3C003449.2"/>
</dbReference>
<name>A0A9I9CH50_CUCME</name>
<protein>
    <submittedName>
        <fullName evidence="1">Uncharacterized protein</fullName>
    </submittedName>
</protein>
<sequence length="57" mass="6641">MGGAEEDRRVERERRGEMDRVEWKLKKQRVKEENWVGSGSGRKGEICMALAAIQVYM</sequence>
<reference evidence="1" key="1">
    <citation type="submission" date="2023-03" db="UniProtKB">
        <authorList>
            <consortium name="EnsemblPlants"/>
        </authorList>
    </citation>
    <scope>IDENTIFICATION</scope>
</reference>